<dbReference type="OrthoDB" id="9767994at2"/>
<protein>
    <submittedName>
        <fullName evidence="1">Isoquinoline 1-oxidoreductase beta subunit</fullName>
    </submittedName>
</protein>
<comment type="caution">
    <text evidence="1">The sequence shown here is derived from an EMBL/GenBank/DDBJ whole genome shotgun (WGS) entry which is preliminary data.</text>
</comment>
<dbReference type="GO" id="GO:0016491">
    <property type="term" value="F:oxidoreductase activity"/>
    <property type="evidence" value="ECO:0007669"/>
    <property type="project" value="InterPro"/>
</dbReference>
<dbReference type="RefSeq" id="WP_145017294.1">
    <property type="nucleotide sequence ID" value="NZ_VLLN01000001.1"/>
</dbReference>
<dbReference type="PANTHER" id="PTHR47495:SF2">
    <property type="entry name" value="ALDEHYDE DEHYDROGENASE"/>
    <property type="match status" value="1"/>
</dbReference>
<dbReference type="InterPro" id="IPR037165">
    <property type="entry name" value="AldOxase/xan_DH_Mopterin-bd_sf"/>
</dbReference>
<dbReference type="EMBL" id="VLLN01000001">
    <property type="protein sequence ID" value="TWJ33593.1"/>
    <property type="molecule type" value="Genomic_DNA"/>
</dbReference>
<dbReference type="InterPro" id="IPR052516">
    <property type="entry name" value="N-heterocyclic_Hydroxylase"/>
</dbReference>
<name>A0A562WT30_9BACT</name>
<sequence length="81" mass="8627">MFRCTPYHAGWGKPLPAGHGLGIAVHESFGSFVAQVAEVSVPVKGAIRVHLMVCAIDCGRIVDPDRILLKRPVPVLLCPVG</sequence>
<dbReference type="Gene3D" id="3.30.365.10">
    <property type="entry name" value="Aldehyde oxidase/xanthine dehydrogenase, molybdopterin binding domain"/>
    <property type="match status" value="1"/>
</dbReference>
<dbReference type="AlphaFoldDB" id="A0A562WT30"/>
<evidence type="ECO:0000313" key="2">
    <source>
        <dbReference type="Proteomes" id="UP000319449"/>
    </source>
</evidence>
<dbReference type="SUPFAM" id="SSF56003">
    <property type="entry name" value="Molybdenum cofactor-binding domain"/>
    <property type="match status" value="1"/>
</dbReference>
<dbReference type="Proteomes" id="UP000319449">
    <property type="component" value="Unassembled WGS sequence"/>
</dbReference>
<reference evidence="1 2" key="1">
    <citation type="submission" date="2019-07" db="EMBL/GenBank/DDBJ databases">
        <title>Genomic Encyclopedia of Archaeal and Bacterial Type Strains, Phase II (KMG-II): from individual species to whole genera.</title>
        <authorList>
            <person name="Goeker M."/>
        </authorList>
    </citation>
    <scope>NUCLEOTIDE SEQUENCE [LARGE SCALE GENOMIC DNA]</scope>
    <source>
        <strain evidence="1 2">ATCC BAA-1139</strain>
    </source>
</reference>
<dbReference type="PANTHER" id="PTHR47495">
    <property type="entry name" value="ALDEHYDE DEHYDROGENASE"/>
    <property type="match status" value="1"/>
</dbReference>
<organism evidence="1 2">
    <name type="scientific">Geobacter argillaceus</name>
    <dbReference type="NCBI Taxonomy" id="345631"/>
    <lineage>
        <taxon>Bacteria</taxon>
        <taxon>Pseudomonadati</taxon>
        <taxon>Thermodesulfobacteriota</taxon>
        <taxon>Desulfuromonadia</taxon>
        <taxon>Geobacterales</taxon>
        <taxon>Geobacteraceae</taxon>
        <taxon>Geobacter</taxon>
    </lineage>
</organism>
<proteinExistence type="predicted"/>
<accession>A0A562WT30</accession>
<evidence type="ECO:0000313" key="1">
    <source>
        <dbReference type="EMBL" id="TWJ33593.1"/>
    </source>
</evidence>
<keyword evidence="2" id="KW-1185">Reference proteome</keyword>
<gene>
    <name evidence="1" type="ORF">JN12_00270</name>
</gene>